<dbReference type="EMBL" id="JARKNE010000005">
    <property type="protein sequence ID" value="KAK5833739.1"/>
    <property type="molecule type" value="Genomic_DNA"/>
</dbReference>
<organism evidence="1 2">
    <name type="scientific">Gossypium arboreum</name>
    <name type="common">Tree cotton</name>
    <name type="synonym">Gossypium nanking</name>
    <dbReference type="NCBI Taxonomy" id="29729"/>
    <lineage>
        <taxon>Eukaryota</taxon>
        <taxon>Viridiplantae</taxon>
        <taxon>Streptophyta</taxon>
        <taxon>Embryophyta</taxon>
        <taxon>Tracheophyta</taxon>
        <taxon>Spermatophyta</taxon>
        <taxon>Magnoliopsida</taxon>
        <taxon>eudicotyledons</taxon>
        <taxon>Gunneridae</taxon>
        <taxon>Pentapetalae</taxon>
        <taxon>rosids</taxon>
        <taxon>malvids</taxon>
        <taxon>Malvales</taxon>
        <taxon>Malvaceae</taxon>
        <taxon>Malvoideae</taxon>
        <taxon>Gossypium</taxon>
    </lineage>
</organism>
<evidence type="ECO:0008006" key="3">
    <source>
        <dbReference type="Google" id="ProtNLM"/>
    </source>
</evidence>
<dbReference type="Proteomes" id="UP001358586">
    <property type="component" value="Chromosome 5"/>
</dbReference>
<comment type="caution">
    <text evidence="1">The sequence shown here is derived from an EMBL/GenBank/DDBJ whole genome shotgun (WGS) entry which is preliminary data.</text>
</comment>
<sequence length="157" mass="18280">MQGAWHEDKNEIFHIVWNYFHDLFNTSVVSDEDIDLSFISECITNDMNSFLNSELTNDEIIRAFKQMDPRQSLEIDGLSRSFFKEHWSLVGNDVLRMCRDVLKGKKNVDCINDTLLVMTPKTKNPYEMKNFCPISLCRVIYKIISKALANQLKVVLP</sequence>
<proteinExistence type="predicted"/>
<gene>
    <name evidence="1" type="ORF">PVK06_017593</name>
</gene>
<accession>A0ABR0Q322</accession>
<evidence type="ECO:0000313" key="2">
    <source>
        <dbReference type="Proteomes" id="UP001358586"/>
    </source>
</evidence>
<dbReference type="PANTHER" id="PTHR31635:SF196">
    <property type="entry name" value="REVERSE TRANSCRIPTASE DOMAIN-CONTAINING PROTEIN-RELATED"/>
    <property type="match status" value="1"/>
</dbReference>
<keyword evidence="2" id="KW-1185">Reference proteome</keyword>
<reference evidence="1 2" key="1">
    <citation type="submission" date="2023-03" db="EMBL/GenBank/DDBJ databases">
        <title>WGS of Gossypium arboreum.</title>
        <authorList>
            <person name="Yu D."/>
        </authorList>
    </citation>
    <scope>NUCLEOTIDE SEQUENCE [LARGE SCALE GENOMIC DNA]</scope>
    <source>
        <tissue evidence="1">Leaf</tissue>
    </source>
</reference>
<name>A0ABR0Q322_GOSAR</name>
<dbReference type="PANTHER" id="PTHR31635">
    <property type="entry name" value="REVERSE TRANSCRIPTASE DOMAIN-CONTAINING PROTEIN-RELATED"/>
    <property type="match status" value="1"/>
</dbReference>
<protein>
    <recommendedName>
        <fullName evidence="3">Reverse transcriptase domain-containing protein</fullName>
    </recommendedName>
</protein>
<evidence type="ECO:0000313" key="1">
    <source>
        <dbReference type="EMBL" id="KAK5833739.1"/>
    </source>
</evidence>